<evidence type="ECO:0000256" key="5">
    <source>
        <dbReference type="ARBA" id="ARBA00022824"/>
    </source>
</evidence>
<keyword evidence="3 10" id="KW-0808">Transferase</keyword>
<feature type="transmembrane region" description="Helical" evidence="8">
    <location>
        <begin position="138"/>
        <end position="159"/>
    </location>
</feature>
<keyword evidence="5 8" id="KW-0256">Endoplasmic reticulum</keyword>
<name>A0A194Q788_PAPXU</name>
<keyword evidence="7 8" id="KW-0472">Membrane</keyword>
<proteinExistence type="inferred from homology"/>
<feature type="transmembrane region" description="Helical" evidence="8">
    <location>
        <begin position="296"/>
        <end position="320"/>
    </location>
</feature>
<keyword evidence="11" id="KW-1185">Reference proteome</keyword>
<evidence type="ECO:0000256" key="9">
    <source>
        <dbReference type="SAM" id="MobiDB-lite"/>
    </source>
</evidence>
<protein>
    <recommendedName>
        <fullName evidence="8">Mannosyltransferase</fullName>
        <ecNumber evidence="8">2.4.1.-</ecNumber>
    </recommendedName>
</protein>
<evidence type="ECO:0000256" key="7">
    <source>
        <dbReference type="ARBA" id="ARBA00023136"/>
    </source>
</evidence>
<evidence type="ECO:0000256" key="3">
    <source>
        <dbReference type="ARBA" id="ARBA00022679"/>
    </source>
</evidence>
<evidence type="ECO:0000256" key="1">
    <source>
        <dbReference type="ARBA" id="ARBA00004477"/>
    </source>
</evidence>
<dbReference type="STRING" id="66420.A0A194Q788"/>
<evidence type="ECO:0000313" key="11">
    <source>
        <dbReference type="Proteomes" id="UP000053268"/>
    </source>
</evidence>
<dbReference type="EMBL" id="KQ459337">
    <property type="protein sequence ID" value="KPJ01407.1"/>
    <property type="molecule type" value="Genomic_DNA"/>
</dbReference>
<evidence type="ECO:0000256" key="4">
    <source>
        <dbReference type="ARBA" id="ARBA00022692"/>
    </source>
</evidence>
<feature type="transmembrane region" description="Helical" evidence="8">
    <location>
        <begin position="332"/>
        <end position="356"/>
    </location>
</feature>
<comment type="similarity">
    <text evidence="8">Belongs to the glycosyltransferase 22 family.</text>
</comment>
<dbReference type="EC" id="2.4.1.-" evidence="8"/>
<organism evidence="10 11">
    <name type="scientific">Papilio xuthus</name>
    <name type="common">Asian swallowtail butterfly</name>
    <dbReference type="NCBI Taxonomy" id="66420"/>
    <lineage>
        <taxon>Eukaryota</taxon>
        <taxon>Metazoa</taxon>
        <taxon>Ecdysozoa</taxon>
        <taxon>Arthropoda</taxon>
        <taxon>Hexapoda</taxon>
        <taxon>Insecta</taxon>
        <taxon>Pterygota</taxon>
        <taxon>Neoptera</taxon>
        <taxon>Endopterygota</taxon>
        <taxon>Lepidoptera</taxon>
        <taxon>Glossata</taxon>
        <taxon>Ditrysia</taxon>
        <taxon>Papilionoidea</taxon>
        <taxon>Papilionidae</taxon>
        <taxon>Papilioninae</taxon>
        <taxon>Papilio</taxon>
    </lineage>
</organism>
<feature type="compositionally biased region" description="Polar residues" evidence="9">
    <location>
        <begin position="78"/>
        <end position="93"/>
    </location>
</feature>
<feature type="transmembrane region" description="Helical" evidence="8">
    <location>
        <begin position="443"/>
        <end position="460"/>
    </location>
</feature>
<dbReference type="PANTHER" id="PTHR22760">
    <property type="entry name" value="GLYCOSYLTRANSFERASE"/>
    <property type="match status" value="1"/>
</dbReference>
<comment type="subcellular location">
    <subcellularLocation>
        <location evidence="1 8">Endoplasmic reticulum membrane</location>
        <topology evidence="1 8">Multi-pass membrane protein</topology>
    </subcellularLocation>
</comment>
<dbReference type="GO" id="GO:0005789">
    <property type="term" value="C:endoplasmic reticulum membrane"/>
    <property type="evidence" value="ECO:0007669"/>
    <property type="project" value="UniProtKB-SubCell"/>
</dbReference>
<accession>A0A194Q788</accession>
<feature type="transmembrane region" description="Helical" evidence="8">
    <location>
        <begin position="384"/>
        <end position="408"/>
    </location>
</feature>
<reference evidence="10 11" key="1">
    <citation type="journal article" date="2015" name="Nat. Commun.">
        <title>Outbred genome sequencing and CRISPR/Cas9 gene editing in butterflies.</title>
        <authorList>
            <person name="Li X."/>
            <person name="Fan D."/>
            <person name="Zhang W."/>
            <person name="Liu G."/>
            <person name="Zhang L."/>
            <person name="Zhao L."/>
            <person name="Fang X."/>
            <person name="Chen L."/>
            <person name="Dong Y."/>
            <person name="Chen Y."/>
            <person name="Ding Y."/>
            <person name="Zhao R."/>
            <person name="Feng M."/>
            <person name="Zhu Y."/>
            <person name="Feng Y."/>
            <person name="Jiang X."/>
            <person name="Zhu D."/>
            <person name="Xiang H."/>
            <person name="Feng X."/>
            <person name="Li S."/>
            <person name="Wang J."/>
            <person name="Zhang G."/>
            <person name="Kronforst M.R."/>
            <person name="Wang W."/>
        </authorList>
    </citation>
    <scope>NUCLEOTIDE SEQUENCE [LARGE SCALE GENOMIC DNA]</scope>
    <source>
        <strain evidence="10">Ya'a_city_454_Px</strain>
        <tissue evidence="10">Whole body</tissue>
    </source>
</reference>
<dbReference type="GO" id="GO:0000026">
    <property type="term" value="F:alpha-1,2-mannosyltransferase activity"/>
    <property type="evidence" value="ECO:0007669"/>
    <property type="project" value="TreeGrafter"/>
</dbReference>
<dbReference type="Proteomes" id="UP000053268">
    <property type="component" value="Unassembled WGS sequence"/>
</dbReference>
<evidence type="ECO:0000313" key="10">
    <source>
        <dbReference type="EMBL" id="KPJ01407.1"/>
    </source>
</evidence>
<evidence type="ECO:0000256" key="8">
    <source>
        <dbReference type="RuleBase" id="RU363075"/>
    </source>
</evidence>
<evidence type="ECO:0000256" key="6">
    <source>
        <dbReference type="ARBA" id="ARBA00022989"/>
    </source>
</evidence>
<dbReference type="PANTHER" id="PTHR22760:SF4">
    <property type="entry name" value="GPI MANNOSYLTRANSFERASE 3"/>
    <property type="match status" value="1"/>
</dbReference>
<feature type="transmembrane region" description="Helical" evidence="8">
    <location>
        <begin position="472"/>
        <end position="491"/>
    </location>
</feature>
<dbReference type="AlphaFoldDB" id="A0A194Q788"/>
<sequence length="631" mass="71146">MPNKRRQNRKEQQVVSSSHRKESSGRAAVEVARSAVPVTTISTEPVPAVEPAVSMPPPSQLGEAVTASSLQGRAERLASTTPSSPERPASATSVQASAADRIIDAIRSINIPDLNLFLANVTSYLGGKMAAARGLRTLQVVALIFFVRILSVFFVQTWYVPDEYWQSLEVAHKQVFGYGALTWEWQKGIRSYLYPSLFATLYAVLKFTGLDSPEAVVLIPRLFQAVISTAADYSFYKWTGGRKWALFLILTPSFWFYTSGRTLLQTMETCLVAIALSVYPFKDGALARYEKENNKWVWLACISTFLRPTSAPIWFVLALYNIATTNQGKLRLLAGTYLPIGLMVGGALVALDTYFYGKLIITPLEFFKFNVLQNVASFYGTHPWYWYITTGLPAVLGINTIPVAWAIYNVLRRRQENKTGMLLLLAAVLHVIVHSFIPHKEFRFVLPLLPILLYLAQNVIVPWSRKAKAWKLYLVAIVLLLGNAVPAIYLGQTHQRGTMQVMPLLREAVGSNNRSSILFMMPCHSTPLYSHLHLNITTRYLRCDPPSPGETYESEAFYNNPQRWWRQEYSARQTPSLIVMFDVLRGRVENLLQGYKLIHEVPHTQYPEGEVGEKVLVFQKNLQLKQTDEAI</sequence>
<dbReference type="InterPro" id="IPR005599">
    <property type="entry name" value="GPI_mannosylTrfase"/>
</dbReference>
<evidence type="ECO:0000256" key="2">
    <source>
        <dbReference type="ARBA" id="ARBA00022676"/>
    </source>
</evidence>
<keyword evidence="4 8" id="KW-0812">Transmembrane</keyword>
<gene>
    <name evidence="10" type="ORF">RR46_03179</name>
</gene>
<dbReference type="Pfam" id="PF03901">
    <property type="entry name" value="Glyco_transf_22"/>
    <property type="match status" value="1"/>
</dbReference>
<feature type="transmembrane region" description="Helical" evidence="8">
    <location>
        <begin position="420"/>
        <end position="437"/>
    </location>
</feature>
<dbReference type="GO" id="GO:0006506">
    <property type="term" value="P:GPI anchor biosynthetic process"/>
    <property type="evidence" value="ECO:0007669"/>
    <property type="project" value="TreeGrafter"/>
</dbReference>
<keyword evidence="2 8" id="KW-0328">Glycosyltransferase</keyword>
<keyword evidence="6 8" id="KW-1133">Transmembrane helix</keyword>
<feature type="region of interest" description="Disordered" evidence="9">
    <location>
        <begin position="1"/>
        <end position="93"/>
    </location>
</feature>